<name>A0AAN9MED7_CANGL</name>
<reference evidence="1 2" key="1">
    <citation type="submission" date="2024-01" db="EMBL/GenBank/DDBJ databases">
        <title>The genomes of 5 underutilized Papilionoideae crops provide insights into root nodulation and disease resistanc.</title>
        <authorList>
            <person name="Jiang F."/>
        </authorList>
    </citation>
    <scope>NUCLEOTIDE SEQUENCE [LARGE SCALE GENOMIC DNA]</scope>
    <source>
        <strain evidence="1">LVBAO_FW01</strain>
        <tissue evidence="1">Leaves</tissue>
    </source>
</reference>
<protein>
    <submittedName>
        <fullName evidence="1">Uncharacterized protein</fullName>
    </submittedName>
</protein>
<dbReference type="Proteomes" id="UP001367508">
    <property type="component" value="Unassembled WGS sequence"/>
</dbReference>
<evidence type="ECO:0000313" key="2">
    <source>
        <dbReference type="Proteomes" id="UP001367508"/>
    </source>
</evidence>
<proteinExistence type="predicted"/>
<gene>
    <name evidence="1" type="ORF">VNO77_10650</name>
</gene>
<dbReference type="AlphaFoldDB" id="A0AAN9MED7"/>
<organism evidence="1 2">
    <name type="scientific">Canavalia gladiata</name>
    <name type="common">Sword bean</name>
    <name type="synonym">Dolichos gladiatus</name>
    <dbReference type="NCBI Taxonomy" id="3824"/>
    <lineage>
        <taxon>Eukaryota</taxon>
        <taxon>Viridiplantae</taxon>
        <taxon>Streptophyta</taxon>
        <taxon>Embryophyta</taxon>
        <taxon>Tracheophyta</taxon>
        <taxon>Spermatophyta</taxon>
        <taxon>Magnoliopsida</taxon>
        <taxon>eudicotyledons</taxon>
        <taxon>Gunneridae</taxon>
        <taxon>Pentapetalae</taxon>
        <taxon>rosids</taxon>
        <taxon>fabids</taxon>
        <taxon>Fabales</taxon>
        <taxon>Fabaceae</taxon>
        <taxon>Papilionoideae</taxon>
        <taxon>50 kb inversion clade</taxon>
        <taxon>NPAAA clade</taxon>
        <taxon>indigoferoid/millettioid clade</taxon>
        <taxon>Phaseoleae</taxon>
        <taxon>Canavalia</taxon>
    </lineage>
</organism>
<comment type="caution">
    <text evidence="1">The sequence shown here is derived from an EMBL/GenBank/DDBJ whole genome shotgun (WGS) entry which is preliminary data.</text>
</comment>
<accession>A0AAN9MED7</accession>
<dbReference type="EMBL" id="JAYMYQ010000002">
    <property type="protein sequence ID" value="KAK7351309.1"/>
    <property type="molecule type" value="Genomic_DNA"/>
</dbReference>
<evidence type="ECO:0000313" key="1">
    <source>
        <dbReference type="EMBL" id="KAK7351309.1"/>
    </source>
</evidence>
<keyword evidence="2" id="KW-1185">Reference proteome</keyword>
<sequence>MVLVAAKAMYAFNNGLLEDPLDQEAVADALLKLLGATCRMRHPQCQTNIPEDNKSVEESLNDSLKDEQDMLSLRFSIDGDLVAASGVIEVQSVSHVHQDANAITKHI</sequence>